<proteinExistence type="predicted"/>
<sequence length="110" mass="12708">MNSHVSLHKNKIWDESLHADVEKEHNYAEESHNEKEQIEEHNIVIQHDDTCARSLDQTIENLGQKNEIQESFSNNDIDPIQANKSFEEVSSMNNMDTSVLKNIKENEGSM</sequence>
<evidence type="ECO:0000313" key="1">
    <source>
        <dbReference type="EMBL" id="KAK7601127.1"/>
    </source>
</evidence>
<organism evidence="1 2">
    <name type="scientific">Parthenolecanium corni</name>
    <dbReference type="NCBI Taxonomy" id="536013"/>
    <lineage>
        <taxon>Eukaryota</taxon>
        <taxon>Metazoa</taxon>
        <taxon>Ecdysozoa</taxon>
        <taxon>Arthropoda</taxon>
        <taxon>Hexapoda</taxon>
        <taxon>Insecta</taxon>
        <taxon>Pterygota</taxon>
        <taxon>Neoptera</taxon>
        <taxon>Paraneoptera</taxon>
        <taxon>Hemiptera</taxon>
        <taxon>Sternorrhyncha</taxon>
        <taxon>Coccoidea</taxon>
        <taxon>Coccidae</taxon>
        <taxon>Parthenolecanium</taxon>
    </lineage>
</organism>
<name>A0AAN9Y802_9HEMI</name>
<accession>A0AAN9Y802</accession>
<evidence type="ECO:0000313" key="2">
    <source>
        <dbReference type="Proteomes" id="UP001367676"/>
    </source>
</evidence>
<dbReference type="Proteomes" id="UP001367676">
    <property type="component" value="Unassembled WGS sequence"/>
</dbReference>
<dbReference type="EMBL" id="JBBCAQ010000010">
    <property type="protein sequence ID" value="KAK7601127.1"/>
    <property type="molecule type" value="Genomic_DNA"/>
</dbReference>
<gene>
    <name evidence="1" type="ORF">V9T40_008568</name>
</gene>
<comment type="caution">
    <text evidence="1">The sequence shown here is derived from an EMBL/GenBank/DDBJ whole genome shotgun (WGS) entry which is preliminary data.</text>
</comment>
<reference evidence="1 2" key="1">
    <citation type="submission" date="2024-03" db="EMBL/GenBank/DDBJ databases">
        <title>Adaptation during the transition from Ophiocordyceps entomopathogen to insect associate is accompanied by gene loss and intensified selection.</title>
        <authorList>
            <person name="Ward C.M."/>
            <person name="Onetto C.A."/>
            <person name="Borneman A.R."/>
        </authorList>
    </citation>
    <scope>NUCLEOTIDE SEQUENCE [LARGE SCALE GENOMIC DNA]</scope>
    <source>
        <strain evidence="1">AWRI1</strain>
        <tissue evidence="1">Single Adult Female</tissue>
    </source>
</reference>
<dbReference type="AlphaFoldDB" id="A0AAN9Y802"/>
<protein>
    <submittedName>
        <fullName evidence="1">Uncharacterized protein</fullName>
    </submittedName>
</protein>
<keyword evidence="2" id="KW-1185">Reference proteome</keyword>